<gene>
    <name evidence="1" type="ORF">PANT111_150026</name>
</gene>
<dbReference type="Proteomes" id="UP000433737">
    <property type="component" value="Unassembled WGS sequence"/>
</dbReference>
<organism evidence="1 2">
    <name type="scientific">Pantoea brenneri</name>
    <dbReference type="NCBI Taxonomy" id="472694"/>
    <lineage>
        <taxon>Bacteria</taxon>
        <taxon>Pseudomonadati</taxon>
        <taxon>Pseudomonadota</taxon>
        <taxon>Gammaproteobacteria</taxon>
        <taxon>Enterobacterales</taxon>
        <taxon>Erwiniaceae</taxon>
        <taxon>Pantoea</taxon>
    </lineage>
</organism>
<evidence type="ECO:0008006" key="3">
    <source>
        <dbReference type="Google" id="ProtNLM"/>
    </source>
</evidence>
<dbReference type="EMBL" id="CABWMH010000007">
    <property type="protein sequence ID" value="VXB47741.1"/>
    <property type="molecule type" value="Genomic_DNA"/>
</dbReference>
<dbReference type="RefSeq" id="WP_159223300.1">
    <property type="nucleotide sequence ID" value="NZ_JAOCKV010000013.1"/>
</dbReference>
<evidence type="ECO:0000313" key="1">
    <source>
        <dbReference type="EMBL" id="VXB47741.1"/>
    </source>
</evidence>
<reference evidence="1 2" key="1">
    <citation type="submission" date="2019-10" db="EMBL/GenBank/DDBJ databases">
        <authorList>
            <person name="Karimi E."/>
        </authorList>
    </citation>
    <scope>NUCLEOTIDE SEQUENCE [LARGE SCALE GENOMIC DNA]</scope>
    <source>
        <strain evidence="1">Pantoea sp. 111</strain>
    </source>
</reference>
<proteinExistence type="predicted"/>
<sequence>MRGIIKGTEPRLLTTYRAAGGEYDGQNFTPVKNAVRLSLLKEQGHLCAYCMTRITADNMKVEHWASQAGNSALQLDYSNLLGCCKGGEGEKFVNQTCDSRKGSQSIKYNPSRPQDRINELIKYGGQGKIHSTDDEFSRQIDTVLNLNNARLVQNRSRVYEFLRTKLSCKIGKRRTKAELRRLLDELMAVNPQGQLNAYCGLIESYLLSRLAVE</sequence>
<accession>A0AAX3J3A5</accession>
<dbReference type="AlphaFoldDB" id="A0AAX3J3A5"/>
<dbReference type="InterPro" id="IPR013467">
    <property type="entry name" value="HNH78-like"/>
</dbReference>
<comment type="caution">
    <text evidence="1">The sequence shown here is derived from an EMBL/GenBank/DDBJ whole genome shotgun (WGS) entry which is preliminary data.</text>
</comment>
<dbReference type="NCBIfam" id="TIGR02646">
    <property type="entry name" value="retron system putative HNH endonuclease"/>
    <property type="match status" value="1"/>
</dbReference>
<evidence type="ECO:0000313" key="2">
    <source>
        <dbReference type="Proteomes" id="UP000433737"/>
    </source>
</evidence>
<name>A0AAX3J3A5_9GAMM</name>
<protein>
    <recommendedName>
        <fullName evidence="3">TIGR02646 family protein</fullName>
    </recommendedName>
</protein>